<feature type="domain" description="Protein kinase" evidence="4">
    <location>
        <begin position="86"/>
        <end position="382"/>
    </location>
</feature>
<keyword evidence="5" id="KW-0808">Transferase</keyword>
<dbReference type="PROSITE" id="PS50011">
    <property type="entry name" value="PROTEIN_KINASE_DOM"/>
    <property type="match status" value="1"/>
</dbReference>
<reference evidence="5 6" key="2">
    <citation type="journal article" date="2013" name="PLoS ONE">
        <title>Whole genome mapping and re-organization of the nuclear and mitochondrial genomes of Babesia microti isolates.</title>
        <authorList>
            <person name="Cornillot E."/>
            <person name="Dassouli A."/>
            <person name="Garg A."/>
            <person name="Pachikara N."/>
            <person name="Randazzo S."/>
            <person name="Depoix D."/>
            <person name="Carcy B."/>
            <person name="Delbecq S."/>
            <person name="Frutos R."/>
            <person name="Silva J.C."/>
            <person name="Sutton R."/>
            <person name="Krause P.J."/>
            <person name="Mamoun C.B."/>
        </authorList>
    </citation>
    <scope>NUCLEOTIDE SEQUENCE [LARGE SCALE GENOMIC DNA]</scope>
    <source>
        <strain evidence="5 6">RI</strain>
    </source>
</reference>
<reference evidence="5 6" key="1">
    <citation type="journal article" date="2012" name="Nucleic Acids Res.">
        <title>Sequencing of the smallest Apicomplexan genome from the human pathogen Babesia microti.</title>
        <authorList>
            <person name="Cornillot E."/>
            <person name="Hadj-Kaddour K."/>
            <person name="Dassouli A."/>
            <person name="Noel B."/>
            <person name="Ranwez V."/>
            <person name="Vacherie B."/>
            <person name="Augagneur Y."/>
            <person name="Bres V."/>
            <person name="Duclos A."/>
            <person name="Randazzo S."/>
            <person name="Carcy B."/>
            <person name="Debierre-Grockiego F."/>
            <person name="Delbecq S."/>
            <person name="Moubri-Menage K."/>
            <person name="Shams-Eldin H."/>
            <person name="Usmani-Brown S."/>
            <person name="Bringaud F."/>
            <person name="Wincker P."/>
            <person name="Vivares C.P."/>
            <person name="Schwarz R.T."/>
            <person name="Schetters T.P."/>
            <person name="Krause P.J."/>
            <person name="Gorenflot A."/>
            <person name="Berry V."/>
            <person name="Barbe V."/>
            <person name="Ben Mamoun C."/>
        </authorList>
    </citation>
    <scope>NUCLEOTIDE SEQUENCE [LARGE SCALE GENOMIC DNA]</scope>
    <source>
        <strain evidence="5 6">RI</strain>
    </source>
</reference>
<dbReference type="Pfam" id="PF00069">
    <property type="entry name" value="Pkinase"/>
    <property type="match status" value="1"/>
</dbReference>
<evidence type="ECO:0000256" key="3">
    <source>
        <dbReference type="PROSITE-ProRule" id="PRU10141"/>
    </source>
</evidence>
<organism evidence="5 6">
    <name type="scientific">Babesia microti (strain RI)</name>
    <dbReference type="NCBI Taxonomy" id="1133968"/>
    <lineage>
        <taxon>Eukaryota</taxon>
        <taxon>Sar</taxon>
        <taxon>Alveolata</taxon>
        <taxon>Apicomplexa</taxon>
        <taxon>Aconoidasida</taxon>
        <taxon>Piroplasmida</taxon>
        <taxon>Babesiidae</taxon>
        <taxon>Babesia</taxon>
    </lineage>
</organism>
<dbReference type="GeneID" id="24426284"/>
<dbReference type="GO" id="GO:0044773">
    <property type="term" value="P:mitotic DNA damage checkpoint signaling"/>
    <property type="evidence" value="ECO:0007669"/>
    <property type="project" value="TreeGrafter"/>
</dbReference>
<dbReference type="InterPro" id="IPR008271">
    <property type="entry name" value="Ser/Thr_kinase_AS"/>
</dbReference>
<evidence type="ECO:0000259" key="4">
    <source>
        <dbReference type="PROSITE" id="PS50011"/>
    </source>
</evidence>
<dbReference type="GO" id="GO:0005634">
    <property type="term" value="C:nucleus"/>
    <property type="evidence" value="ECO:0007669"/>
    <property type="project" value="TreeGrafter"/>
</dbReference>
<dbReference type="PROSITE" id="PS00107">
    <property type="entry name" value="PROTEIN_KINASE_ATP"/>
    <property type="match status" value="1"/>
</dbReference>
<evidence type="ECO:0000313" key="5">
    <source>
        <dbReference type="EMBL" id="CCF75831.1"/>
    </source>
</evidence>
<dbReference type="Gene3D" id="3.30.200.20">
    <property type="entry name" value="Phosphorylase Kinase, domain 1"/>
    <property type="match status" value="1"/>
</dbReference>
<name>I7ISS1_BABMR</name>
<dbReference type="InterPro" id="IPR000719">
    <property type="entry name" value="Prot_kinase_dom"/>
</dbReference>
<dbReference type="OrthoDB" id="504170at2759"/>
<sequence length="615" mass="68812">MDRKDCESLPKKSSLCDIRDGPYNFTDNTLNTVGSLTSTKCISLETRNEDLEKSKCGSADSSTPILCNSLGGIKVFHVSSSIFANLNILKPLGKGSFAKVWLVQDSKTGQQLAAKLLQPQAFPNPGVVAKLFAKEIANLAASQCLGVVKFHRLIVGKEGILLLQEYATAGNLWQHKVPDVFGVFIQIVQALLHLRDVQVVHRDLKPTNIFMCSNGRLVIGDFGWSEMLQNMRDVNTRGYVNNDNLRYYNEVIHIMEKYLNVKVDTLKESDNENKGQEWPGTFEINPPEVLLNCGPFNEKIDNYALGMVFLMLLTGRFICRPKNKEVNAIVKGLMSTLKTLRTPNPHRSFKVSKASWNLFLGLTDPDTNSRFALEDVLHHPWTRNKFSYFCPNKWTIWHPKVRFAWINAVPPLPMNVPINKLNDVDTAVDDFNETARVDSARSITSSAMVDSSRTIGASTTIDCARGILNKSIRTSAMYGAGSDVTLERKCVSDYKSLRVLSDSSSGFDGDVHRSKNRVVDSTKLVELESRIATISANKLTNDDVKLVNRHVCLTSRISTHILQDDKCQHISTYRTPSVHSLQSQQSLNQPVMPLKQALNPKPLNIKENMPNFVPF</sequence>
<keyword evidence="2 3" id="KW-0067">ATP-binding</keyword>
<gene>
    <name evidence="5" type="ORF">BmR1_04g08240</name>
</gene>
<evidence type="ECO:0000313" key="6">
    <source>
        <dbReference type="Proteomes" id="UP000002899"/>
    </source>
</evidence>
<dbReference type="InterPro" id="IPR011009">
    <property type="entry name" value="Kinase-like_dom_sf"/>
</dbReference>
<evidence type="ECO:0000256" key="1">
    <source>
        <dbReference type="ARBA" id="ARBA00022741"/>
    </source>
</evidence>
<keyword evidence="5" id="KW-0418">Kinase</keyword>
<dbReference type="Proteomes" id="UP000002899">
    <property type="component" value="Chromosome IV"/>
</dbReference>
<evidence type="ECO:0000256" key="2">
    <source>
        <dbReference type="ARBA" id="ARBA00022840"/>
    </source>
</evidence>
<dbReference type="RefSeq" id="XP_012650239.1">
    <property type="nucleotide sequence ID" value="XM_012794785.1"/>
</dbReference>
<dbReference type="InterPro" id="IPR017441">
    <property type="entry name" value="Protein_kinase_ATP_BS"/>
</dbReference>
<dbReference type="KEGG" id="bmic:BmR1_04g08240"/>
<dbReference type="Gene3D" id="1.10.510.10">
    <property type="entry name" value="Transferase(Phosphotransferase) domain 1"/>
    <property type="match status" value="1"/>
</dbReference>
<dbReference type="PROSITE" id="PS00108">
    <property type="entry name" value="PROTEIN_KINASE_ST"/>
    <property type="match status" value="1"/>
</dbReference>
<keyword evidence="6" id="KW-1185">Reference proteome</keyword>
<keyword evidence="1 3" id="KW-0547">Nucleotide-binding</keyword>
<dbReference type="GO" id="GO:0004674">
    <property type="term" value="F:protein serine/threonine kinase activity"/>
    <property type="evidence" value="ECO:0007669"/>
    <property type="project" value="UniProtKB-EC"/>
</dbReference>
<dbReference type="EC" id="2.7.11.1" evidence="5"/>
<dbReference type="SMART" id="SM00220">
    <property type="entry name" value="S_TKc"/>
    <property type="match status" value="1"/>
</dbReference>
<proteinExistence type="predicted"/>
<dbReference type="PANTHER" id="PTHR44167">
    <property type="entry name" value="OVARIAN-SPECIFIC SERINE/THREONINE-PROTEIN KINASE LOK-RELATED"/>
    <property type="match status" value="1"/>
</dbReference>
<reference evidence="5 6" key="3">
    <citation type="journal article" date="2016" name="Sci. Rep.">
        <title>Genome-wide diversity and gene expression profiling of Babesia microti isolates identify polymorphic genes that mediate host-pathogen interactions.</title>
        <authorList>
            <person name="Silva J.C."/>
            <person name="Cornillot E."/>
            <person name="McCracken C."/>
            <person name="Usmani-Brown S."/>
            <person name="Dwivedi A."/>
            <person name="Ifeonu O.O."/>
            <person name="Crabtree J."/>
            <person name="Gotia H.T."/>
            <person name="Virji A.Z."/>
            <person name="Reynes C."/>
            <person name="Colinge J."/>
            <person name="Kumar V."/>
            <person name="Lawres L."/>
            <person name="Pazzi J.E."/>
            <person name="Pablo J.V."/>
            <person name="Hung C."/>
            <person name="Brancato J."/>
            <person name="Kumari P."/>
            <person name="Orvis J."/>
            <person name="Tretina K."/>
            <person name="Chibucos M."/>
            <person name="Ott S."/>
            <person name="Sadzewicz L."/>
            <person name="Sengamalay N."/>
            <person name="Shetty A.C."/>
            <person name="Su Q."/>
            <person name="Tallon L."/>
            <person name="Fraser C.M."/>
            <person name="Frutos R."/>
            <person name="Molina D.M."/>
            <person name="Krause P.J."/>
            <person name="Ben Mamoun C."/>
        </authorList>
    </citation>
    <scope>NUCLEOTIDE SEQUENCE [LARGE SCALE GENOMIC DNA]</scope>
    <source>
        <strain evidence="5 6">RI</strain>
    </source>
</reference>
<feature type="binding site" evidence="3">
    <location>
        <position position="115"/>
    </location>
    <ligand>
        <name>ATP</name>
        <dbReference type="ChEBI" id="CHEBI:30616"/>
    </ligand>
</feature>
<dbReference type="AlphaFoldDB" id="I7ISS1"/>
<dbReference type="SUPFAM" id="SSF56112">
    <property type="entry name" value="Protein kinase-like (PK-like)"/>
    <property type="match status" value="1"/>
</dbReference>
<accession>I7ISS1</accession>
<protein>
    <submittedName>
        <fullName evidence="5">Protein kinase domain</fullName>
        <ecNumber evidence="5">2.7.11.1</ecNumber>
    </submittedName>
</protein>
<dbReference type="PANTHER" id="PTHR44167:SF24">
    <property type="entry name" value="SERINE_THREONINE-PROTEIN KINASE CHK2"/>
    <property type="match status" value="1"/>
</dbReference>
<dbReference type="EMBL" id="LN871599">
    <property type="protein sequence ID" value="CCF75831.1"/>
    <property type="molecule type" value="Genomic_DNA"/>
</dbReference>
<dbReference type="GO" id="GO:0005524">
    <property type="term" value="F:ATP binding"/>
    <property type="evidence" value="ECO:0007669"/>
    <property type="project" value="UniProtKB-UniRule"/>
</dbReference>
<dbReference type="VEuPathDB" id="PiroplasmaDB:BmR1_04g08240"/>